<accession>A0ACB8JB09</accession>
<gene>
    <name evidence="1" type="ORF">KPL71_020763</name>
</gene>
<comment type="caution">
    <text evidence="1">The sequence shown here is derived from an EMBL/GenBank/DDBJ whole genome shotgun (WGS) entry which is preliminary data.</text>
</comment>
<reference evidence="2" key="1">
    <citation type="journal article" date="2023" name="Hortic. Res.">
        <title>A chromosome-level phased genome enabling allele-level studies in sweet orange: a case study on citrus Huanglongbing tolerance.</title>
        <authorList>
            <person name="Wu B."/>
            <person name="Yu Q."/>
            <person name="Deng Z."/>
            <person name="Duan Y."/>
            <person name="Luo F."/>
            <person name="Gmitter F. Jr."/>
        </authorList>
    </citation>
    <scope>NUCLEOTIDE SEQUENCE [LARGE SCALE GENOMIC DNA]</scope>
    <source>
        <strain evidence="2">cv. Valencia</strain>
    </source>
</reference>
<evidence type="ECO:0000313" key="1">
    <source>
        <dbReference type="EMBL" id="KAH9714724.1"/>
    </source>
</evidence>
<name>A0ACB8JB09_CITSI</name>
<sequence>MPTVEVRRSFCYSGQSKRHQSHDCVQIDAGISRLITLSESEQGATLMRVLKGNPYVAVNISVISLSSSTNNNANSFNLTGTPFFFSERDNRFTAIGCDSYAQQYDSSSPGSGCLSICACDPTQNGTYRCDWSCTILPNRKIDSGHFCICDDSSSYASKDLCAGNLICNTTGGINCSECPHGYYPTGSNIENQTKCSNFRKALIFGKRSRGKFIAIGTWWLYNFVKRRGEIKLKQKFFKRNGGLLLHQELSSDKGGQGTIYKGMLVDGKIVVVKKSKIIDENKVEEFINEVVILSQINHRNIVKLLGERSIHLTYSEEDKILAAYFLCAMKEGRPFEILDVHVLMEGGKDEIITVTKLAKRCFNLNSKKRPTMTEVVIELAGIRACNGVSNIVQESVEDIDCVDGGIAESSDLDACFTDSSTGSDSVDISMMSIL</sequence>
<dbReference type="EMBL" id="CM039176">
    <property type="protein sequence ID" value="KAH9714724.1"/>
    <property type="molecule type" value="Genomic_DNA"/>
</dbReference>
<dbReference type="Proteomes" id="UP000829398">
    <property type="component" value="Chromosome 7"/>
</dbReference>
<proteinExistence type="predicted"/>
<protein>
    <submittedName>
        <fullName evidence="1">Wall-associated receptor kinase-like 8</fullName>
    </submittedName>
</protein>
<organism evidence="1 2">
    <name type="scientific">Citrus sinensis</name>
    <name type="common">Sweet orange</name>
    <name type="synonym">Citrus aurantium var. sinensis</name>
    <dbReference type="NCBI Taxonomy" id="2711"/>
    <lineage>
        <taxon>Eukaryota</taxon>
        <taxon>Viridiplantae</taxon>
        <taxon>Streptophyta</taxon>
        <taxon>Embryophyta</taxon>
        <taxon>Tracheophyta</taxon>
        <taxon>Spermatophyta</taxon>
        <taxon>Magnoliopsida</taxon>
        <taxon>eudicotyledons</taxon>
        <taxon>Gunneridae</taxon>
        <taxon>Pentapetalae</taxon>
        <taxon>rosids</taxon>
        <taxon>malvids</taxon>
        <taxon>Sapindales</taxon>
        <taxon>Rutaceae</taxon>
        <taxon>Aurantioideae</taxon>
        <taxon>Citrus</taxon>
    </lineage>
</organism>
<evidence type="ECO:0000313" key="2">
    <source>
        <dbReference type="Proteomes" id="UP000829398"/>
    </source>
</evidence>
<keyword evidence="2" id="KW-1185">Reference proteome</keyword>